<proteinExistence type="predicted"/>
<feature type="non-terminal residue" evidence="2">
    <location>
        <position position="53"/>
    </location>
</feature>
<gene>
    <name evidence="2" type="ORF">MOQ_006673</name>
</gene>
<evidence type="ECO:0000256" key="1">
    <source>
        <dbReference type="SAM" id="MobiDB-lite"/>
    </source>
</evidence>
<dbReference type="EMBL" id="AHKC01012986">
    <property type="protein sequence ID" value="EKF29539.1"/>
    <property type="molecule type" value="Genomic_DNA"/>
</dbReference>
<comment type="caution">
    <text evidence="2">The sequence shown here is derived from an EMBL/GenBank/DDBJ whole genome shotgun (WGS) entry which is preliminary data.</text>
</comment>
<evidence type="ECO:0000313" key="2">
    <source>
        <dbReference type="EMBL" id="EKF29539.1"/>
    </source>
</evidence>
<keyword evidence="3" id="KW-1185">Reference proteome</keyword>
<protein>
    <submittedName>
        <fullName evidence="2">Trans-sialidase, putative</fullName>
    </submittedName>
</protein>
<dbReference type="AlphaFoldDB" id="K2MV15"/>
<evidence type="ECO:0000313" key="3">
    <source>
        <dbReference type="Proteomes" id="UP000007350"/>
    </source>
</evidence>
<name>K2MV15_TRYCR</name>
<feature type="region of interest" description="Disordered" evidence="1">
    <location>
        <begin position="1"/>
        <end position="21"/>
    </location>
</feature>
<accession>K2MV15</accession>
<reference evidence="2 3" key="1">
    <citation type="journal article" date="2012" name="BMC Genomics">
        <title>Comparative genomic analysis of human infective Trypanosoma cruzi lineages with the bat-restricted subspecies T. cruzi marinkellei.</title>
        <authorList>
            <person name="Franzen O."/>
            <person name="Talavera-Lopez C."/>
            <person name="Ochaya S."/>
            <person name="Butler C.E."/>
            <person name="Messenger L.A."/>
            <person name="Lewis M.D."/>
            <person name="Llewellyn M.S."/>
            <person name="Marinkelle C.J."/>
            <person name="Tyler K.M."/>
            <person name="Miles M.A."/>
            <person name="Andersson B."/>
        </authorList>
    </citation>
    <scope>NUCLEOTIDE SEQUENCE [LARGE SCALE GENOMIC DNA]</scope>
    <source>
        <strain evidence="2 3">B7</strain>
    </source>
</reference>
<sequence length="53" mass="5725">MMAAAECTSPVTRGSRGRRHSGHFRACGAIQRNVRDLRRALGAGSSQRLLAMV</sequence>
<dbReference type="Proteomes" id="UP000007350">
    <property type="component" value="Unassembled WGS sequence"/>
</dbReference>
<organism evidence="2 3">
    <name type="scientific">Trypanosoma cruzi marinkellei</name>
    <dbReference type="NCBI Taxonomy" id="85056"/>
    <lineage>
        <taxon>Eukaryota</taxon>
        <taxon>Discoba</taxon>
        <taxon>Euglenozoa</taxon>
        <taxon>Kinetoplastea</taxon>
        <taxon>Metakinetoplastina</taxon>
        <taxon>Trypanosomatida</taxon>
        <taxon>Trypanosomatidae</taxon>
        <taxon>Trypanosoma</taxon>
        <taxon>Schizotrypanum</taxon>
    </lineage>
</organism>